<dbReference type="EMBL" id="LN679141">
    <property type="protein sequence ID" value="CEL60066.1"/>
    <property type="molecule type" value="Genomic_DNA"/>
</dbReference>
<dbReference type="PANTHER" id="PTHR14187">
    <property type="entry name" value="ALPHA KINASE/ELONGATION FACTOR 2 KINASE"/>
    <property type="match status" value="1"/>
</dbReference>
<dbReference type="PANTHER" id="PTHR14187:SF5">
    <property type="entry name" value="HEAT SHOCK 70 KDA PROTEIN 12A"/>
    <property type="match status" value="1"/>
</dbReference>
<keyword evidence="2" id="KW-1185">Reference proteome</keyword>
<dbReference type="InterPro" id="IPR043129">
    <property type="entry name" value="ATPase_NBD"/>
</dbReference>
<organism evidence="1 2">
    <name type="scientific">Thanatephorus cucumeris (strain AG1-IB / isolate 7/3/14)</name>
    <name type="common">Lettuce bottom rot fungus</name>
    <name type="synonym">Rhizoctonia solani</name>
    <dbReference type="NCBI Taxonomy" id="1108050"/>
    <lineage>
        <taxon>Eukaryota</taxon>
        <taxon>Fungi</taxon>
        <taxon>Dikarya</taxon>
        <taxon>Basidiomycota</taxon>
        <taxon>Agaricomycotina</taxon>
        <taxon>Agaricomycetes</taxon>
        <taxon>Cantharellales</taxon>
        <taxon>Ceratobasidiaceae</taxon>
        <taxon>Rhizoctonia</taxon>
        <taxon>Rhizoctonia solani AG-1</taxon>
    </lineage>
</organism>
<dbReference type="Gene3D" id="3.30.420.40">
    <property type="match status" value="1"/>
</dbReference>
<sequence>MMHHLKVGTNFAVCDAGGSTVDTTLYSVAATSPIFKVEERRAPGCVQAGAIFVDRQAKAYIGAAFRRAGRSDNEVSMYSKNGIADFEAHAKRTFRNDVDGQINLSNSTLTLTVAGVRRGRMTIPKAHLKSFFDVYVKKIFSNVDELVKDVPVSNILLVGGFGDSPYLRDEFRRQYAKDGCEVTLTKSSRPTSKAVADGTIIWSYSQAVVSRRPRATYGTTCNILRDLSNHHHVGRPFFVGLDGREYISGWWDTIVFKE</sequence>
<evidence type="ECO:0008006" key="3">
    <source>
        <dbReference type="Google" id="ProtNLM"/>
    </source>
</evidence>
<dbReference type="AlphaFoldDB" id="A0A0B7FQ61"/>
<proteinExistence type="predicted"/>
<evidence type="ECO:0000313" key="2">
    <source>
        <dbReference type="Proteomes" id="UP000059188"/>
    </source>
</evidence>
<dbReference type="Proteomes" id="UP000059188">
    <property type="component" value="Unassembled WGS sequence"/>
</dbReference>
<evidence type="ECO:0000313" key="1">
    <source>
        <dbReference type="EMBL" id="CEL60066.1"/>
    </source>
</evidence>
<name>A0A0B7FQ61_THACB</name>
<dbReference type="Gene3D" id="3.90.640.10">
    <property type="entry name" value="Actin, Chain A, domain 4"/>
    <property type="match status" value="1"/>
</dbReference>
<gene>
    <name evidence="1" type="ORF">RSOLAG1IB_09324</name>
</gene>
<reference evidence="1 2" key="1">
    <citation type="submission" date="2014-11" db="EMBL/GenBank/DDBJ databases">
        <authorList>
            <person name="Wibberg Daniel"/>
        </authorList>
    </citation>
    <scope>NUCLEOTIDE SEQUENCE [LARGE SCALE GENOMIC DNA]</scope>
    <source>
        <strain evidence="1">Rhizoctonia solani AG1-IB 7/3/14</strain>
    </source>
</reference>
<accession>A0A0B7FQ61</accession>
<dbReference type="SUPFAM" id="SSF53067">
    <property type="entry name" value="Actin-like ATPase domain"/>
    <property type="match status" value="1"/>
</dbReference>
<protein>
    <recommendedName>
        <fullName evidence="3">Heat shock 70 kDa protein 12A</fullName>
    </recommendedName>
</protein>
<dbReference type="OrthoDB" id="2963168at2759"/>
<dbReference type="CDD" id="cd10170">
    <property type="entry name" value="ASKHA_NBD_HSP70"/>
    <property type="match status" value="1"/>
</dbReference>
<dbReference type="STRING" id="1108050.A0A0B7FQ61"/>